<protein>
    <submittedName>
        <fullName evidence="1">Uncharacterized protein</fullName>
    </submittedName>
</protein>
<evidence type="ECO:0000313" key="1">
    <source>
        <dbReference type="EMBL" id="GMS98663.1"/>
    </source>
</evidence>
<comment type="caution">
    <text evidence="1">The sequence shown here is derived from an EMBL/GenBank/DDBJ whole genome shotgun (WGS) entry which is preliminary data.</text>
</comment>
<organism evidence="1 2">
    <name type="scientific">Pristionchus entomophagus</name>
    <dbReference type="NCBI Taxonomy" id="358040"/>
    <lineage>
        <taxon>Eukaryota</taxon>
        <taxon>Metazoa</taxon>
        <taxon>Ecdysozoa</taxon>
        <taxon>Nematoda</taxon>
        <taxon>Chromadorea</taxon>
        <taxon>Rhabditida</taxon>
        <taxon>Rhabditina</taxon>
        <taxon>Diplogasteromorpha</taxon>
        <taxon>Diplogasteroidea</taxon>
        <taxon>Neodiplogasteridae</taxon>
        <taxon>Pristionchus</taxon>
    </lineage>
</organism>
<feature type="non-terminal residue" evidence="1">
    <location>
        <position position="1"/>
    </location>
</feature>
<gene>
    <name evidence="1" type="ORF">PENTCL1PPCAC_20838</name>
</gene>
<sequence>TISSPRAYTHRELNDIAVDGGRLQARILITVARSYFALANVIDLNGLPIPPDSELLVERIFKGERPKECDW</sequence>
<name>A0AAV5TWR6_9BILA</name>
<accession>A0AAV5TWR6</accession>
<dbReference type="AlphaFoldDB" id="A0AAV5TWR6"/>
<dbReference type="EMBL" id="BTSX01000005">
    <property type="protein sequence ID" value="GMS98663.1"/>
    <property type="molecule type" value="Genomic_DNA"/>
</dbReference>
<evidence type="ECO:0000313" key="2">
    <source>
        <dbReference type="Proteomes" id="UP001432027"/>
    </source>
</evidence>
<proteinExistence type="predicted"/>
<keyword evidence="2" id="KW-1185">Reference proteome</keyword>
<feature type="non-terminal residue" evidence="1">
    <location>
        <position position="71"/>
    </location>
</feature>
<dbReference type="Proteomes" id="UP001432027">
    <property type="component" value="Unassembled WGS sequence"/>
</dbReference>
<reference evidence="1" key="1">
    <citation type="submission" date="2023-10" db="EMBL/GenBank/DDBJ databases">
        <title>Genome assembly of Pristionchus species.</title>
        <authorList>
            <person name="Yoshida K."/>
            <person name="Sommer R.J."/>
        </authorList>
    </citation>
    <scope>NUCLEOTIDE SEQUENCE</scope>
    <source>
        <strain evidence="1">RS0144</strain>
    </source>
</reference>